<accession>A0A507EDJ9</accession>
<keyword evidence="2 5" id="KW-0853">WD repeat</keyword>
<dbReference type="SMART" id="SM00320">
    <property type="entry name" value="WD40"/>
    <property type="match status" value="6"/>
</dbReference>
<dbReference type="Pfam" id="PF00400">
    <property type="entry name" value="WD40"/>
    <property type="match status" value="4"/>
</dbReference>
<dbReference type="Proteomes" id="UP000318582">
    <property type="component" value="Unassembled WGS sequence"/>
</dbReference>
<dbReference type="InterPro" id="IPR039241">
    <property type="entry name" value="Rrp9-like"/>
</dbReference>
<dbReference type="EMBL" id="QEAQ01000005">
    <property type="protein sequence ID" value="TPX61901.1"/>
    <property type="molecule type" value="Genomic_DNA"/>
</dbReference>
<evidence type="ECO:0000256" key="4">
    <source>
        <dbReference type="ARBA" id="ARBA00023242"/>
    </source>
</evidence>
<evidence type="ECO:0000256" key="2">
    <source>
        <dbReference type="ARBA" id="ARBA00022574"/>
    </source>
</evidence>
<feature type="compositionally biased region" description="Low complexity" evidence="6">
    <location>
        <begin position="459"/>
        <end position="473"/>
    </location>
</feature>
<name>A0A507EDJ9_9FUNG</name>
<dbReference type="SUPFAM" id="SSF50978">
    <property type="entry name" value="WD40 repeat-like"/>
    <property type="match status" value="1"/>
</dbReference>
<feature type="region of interest" description="Disordered" evidence="6">
    <location>
        <begin position="442"/>
        <end position="481"/>
    </location>
</feature>
<proteinExistence type="predicted"/>
<feature type="region of interest" description="Disordered" evidence="6">
    <location>
        <begin position="551"/>
        <end position="576"/>
    </location>
</feature>
<reference evidence="7 8" key="1">
    <citation type="journal article" date="2019" name="Sci. Rep.">
        <title>Comparative genomics of chytrid fungi reveal insights into the obligate biotrophic and pathogenic lifestyle of Synchytrium endobioticum.</title>
        <authorList>
            <person name="van de Vossenberg B.T.L.H."/>
            <person name="Warris S."/>
            <person name="Nguyen H.D.T."/>
            <person name="van Gent-Pelzer M.P.E."/>
            <person name="Joly D.L."/>
            <person name="van de Geest H.C."/>
            <person name="Bonants P.J.M."/>
            <person name="Smith D.S."/>
            <person name="Levesque C.A."/>
            <person name="van der Lee T.A.J."/>
        </authorList>
    </citation>
    <scope>NUCLEOTIDE SEQUENCE [LARGE SCALE GENOMIC DNA]</scope>
    <source>
        <strain evidence="7 8">CBS 809.83</strain>
    </source>
</reference>
<dbReference type="GO" id="GO:0032040">
    <property type="term" value="C:small-subunit processome"/>
    <property type="evidence" value="ECO:0007669"/>
    <property type="project" value="TreeGrafter"/>
</dbReference>
<evidence type="ECO:0000256" key="3">
    <source>
        <dbReference type="ARBA" id="ARBA00022737"/>
    </source>
</evidence>
<feature type="repeat" description="WD" evidence="5">
    <location>
        <begin position="324"/>
        <end position="365"/>
    </location>
</feature>
<keyword evidence="4" id="KW-0539">Nucleus</keyword>
<evidence type="ECO:0000313" key="8">
    <source>
        <dbReference type="Proteomes" id="UP000318582"/>
    </source>
</evidence>
<feature type="repeat" description="WD" evidence="5">
    <location>
        <begin position="489"/>
        <end position="530"/>
    </location>
</feature>
<dbReference type="InterPro" id="IPR019775">
    <property type="entry name" value="WD40_repeat_CS"/>
</dbReference>
<evidence type="ECO:0000256" key="1">
    <source>
        <dbReference type="ARBA" id="ARBA00004123"/>
    </source>
</evidence>
<feature type="compositionally biased region" description="Basic and acidic residues" evidence="6">
    <location>
        <begin position="65"/>
        <end position="85"/>
    </location>
</feature>
<evidence type="ECO:0008006" key="9">
    <source>
        <dbReference type="Google" id="ProtNLM"/>
    </source>
</evidence>
<dbReference type="PRINTS" id="PR00320">
    <property type="entry name" value="GPROTEINBRPT"/>
</dbReference>
<dbReference type="PANTHER" id="PTHR19865">
    <property type="entry name" value="U3 SMALL NUCLEOLAR RNA INTERACTING PROTEIN 2"/>
    <property type="match status" value="1"/>
</dbReference>
<dbReference type="InterPro" id="IPR015943">
    <property type="entry name" value="WD40/YVTN_repeat-like_dom_sf"/>
</dbReference>
<feature type="repeat" description="WD" evidence="5">
    <location>
        <begin position="240"/>
        <end position="281"/>
    </location>
</feature>
<comment type="caution">
    <text evidence="7">The sequence shown here is derived from an EMBL/GenBank/DDBJ whole genome shotgun (WGS) entry which is preliminary data.</text>
</comment>
<dbReference type="PROSITE" id="PS00678">
    <property type="entry name" value="WD_REPEATS_1"/>
    <property type="match status" value="1"/>
</dbReference>
<dbReference type="Gene3D" id="2.130.10.10">
    <property type="entry name" value="YVTN repeat-like/Quinoprotein amine dehydrogenase"/>
    <property type="match status" value="1"/>
</dbReference>
<keyword evidence="8" id="KW-1185">Reference proteome</keyword>
<dbReference type="AlphaFoldDB" id="A0A507EDJ9"/>
<dbReference type="GO" id="GO:0034511">
    <property type="term" value="F:U3 snoRNA binding"/>
    <property type="evidence" value="ECO:0007669"/>
    <property type="project" value="InterPro"/>
</dbReference>
<evidence type="ECO:0000256" key="6">
    <source>
        <dbReference type="SAM" id="MobiDB-lite"/>
    </source>
</evidence>
<comment type="subcellular location">
    <subcellularLocation>
        <location evidence="1">Nucleus</location>
    </subcellularLocation>
</comment>
<protein>
    <recommendedName>
        <fullName evidence="9">Ribosomal RNA-processing protein 9</fullName>
    </recommendedName>
</protein>
<gene>
    <name evidence="7" type="ORF">PhCBS80983_g00876</name>
</gene>
<feature type="repeat" description="WD" evidence="5">
    <location>
        <begin position="282"/>
        <end position="323"/>
    </location>
</feature>
<evidence type="ECO:0000313" key="7">
    <source>
        <dbReference type="EMBL" id="TPX61901.1"/>
    </source>
</evidence>
<organism evidence="7 8">
    <name type="scientific">Powellomyces hirtus</name>
    <dbReference type="NCBI Taxonomy" id="109895"/>
    <lineage>
        <taxon>Eukaryota</taxon>
        <taxon>Fungi</taxon>
        <taxon>Fungi incertae sedis</taxon>
        <taxon>Chytridiomycota</taxon>
        <taxon>Chytridiomycota incertae sedis</taxon>
        <taxon>Chytridiomycetes</taxon>
        <taxon>Spizellomycetales</taxon>
        <taxon>Powellomycetaceae</taxon>
        <taxon>Powellomyces</taxon>
    </lineage>
</organism>
<feature type="region of interest" description="Disordered" evidence="6">
    <location>
        <begin position="1"/>
        <end position="85"/>
    </location>
</feature>
<dbReference type="InterPro" id="IPR001680">
    <property type="entry name" value="WD40_rpt"/>
</dbReference>
<sequence>MDDFFMADPDAPRLSQKKRKRQALAAKTIGNGNPKSTTRRKNEQDDADSDHEVGGAETVDDMDLVGDRYAAHSESDSEAERETAAQKRLRLAKRYLAKVREEAGGEEGEVDAAELDRDIIADRLRDEALEAVGRLHRPIADKFAKRDLTDPLLVRTFKHGQTLHALSVTAVAIAAPTSTTTTTLSTTGERKPVYLYSASKDASIVKWDFWTGKRVHFTPGGLKPTKKLTAAYGKKLPAAHIGHNDHILTIATSSDGQFVATGGRDKSINVWSVGENKHLTSFKQHRDSVTALSFRKGTNTLYSASQDRTVKLWNIDEMSYVETLYGHQDHITALDTLARERCVTAGARDRTCRMWKIVEESQLIFRGGGAATHSEAGQDLVVMDGVRKVPKVDKAQGMAGGSLDAVAMLDEEHFVSGSDTGAISLWNINRKKPLFTKLRAHGVGAKKSTATNPPPPSKETTTAAETTETEATTPIQPDANANTITEEEMTGGCGGITSLAAVRYSDLFASGSADGYIRLWKIDASKRRFQMVACIPMPGFINSLTFFEAPPLPTEQPTTPKPPTPHPTDLPTPSITPITRLDRARAALATTPSSKRPQKDNLYLALAIGQEHRLGRWWRYKGVKNAVKVVCLGSL</sequence>
<dbReference type="PROSITE" id="PS50294">
    <property type="entry name" value="WD_REPEATS_REGION"/>
    <property type="match status" value="2"/>
</dbReference>
<dbReference type="STRING" id="109895.A0A507EDJ9"/>
<feature type="compositionally biased region" description="Basic and acidic residues" evidence="6">
    <location>
        <begin position="40"/>
        <end position="54"/>
    </location>
</feature>
<keyword evidence="3" id="KW-0677">Repeat</keyword>
<evidence type="ECO:0000256" key="5">
    <source>
        <dbReference type="PROSITE-ProRule" id="PRU00221"/>
    </source>
</evidence>
<feature type="compositionally biased region" description="Pro residues" evidence="6">
    <location>
        <begin position="551"/>
        <end position="570"/>
    </location>
</feature>
<dbReference type="PANTHER" id="PTHR19865:SF0">
    <property type="entry name" value="U3 SMALL NUCLEOLAR RNA-INTERACTING PROTEIN 2"/>
    <property type="match status" value="1"/>
</dbReference>
<dbReference type="InterPro" id="IPR020472">
    <property type="entry name" value="WD40_PAC1"/>
</dbReference>
<dbReference type="PROSITE" id="PS50082">
    <property type="entry name" value="WD_REPEATS_2"/>
    <property type="match status" value="4"/>
</dbReference>
<dbReference type="InterPro" id="IPR036322">
    <property type="entry name" value="WD40_repeat_dom_sf"/>
</dbReference>